<keyword evidence="2" id="KW-1185">Reference proteome</keyword>
<dbReference type="Proteomes" id="UP001194729">
    <property type="component" value="Unassembled WGS sequence"/>
</dbReference>
<evidence type="ECO:0000313" key="2">
    <source>
        <dbReference type="Proteomes" id="UP001194729"/>
    </source>
</evidence>
<evidence type="ECO:0008006" key="3">
    <source>
        <dbReference type="Google" id="ProtNLM"/>
    </source>
</evidence>
<evidence type="ECO:0000313" key="1">
    <source>
        <dbReference type="EMBL" id="MBF4984132.1"/>
    </source>
</evidence>
<comment type="caution">
    <text evidence="1">The sequence shown here is derived from an EMBL/GenBank/DDBJ whole genome shotgun (WGS) entry which is preliminary data.</text>
</comment>
<protein>
    <recommendedName>
        <fullName evidence="3">DUF4142 domain-containing protein</fullName>
    </recommendedName>
</protein>
<sequence>MRTIAYITTVIVFLFSLNSRGQTYQFNLDEIYLGIAQEEVNDFELINSEISNSEKFKFRKAIRIAKMEQNTLNFNSSQRILALTEVDYLRLVRRTANQSNDSVEFISKLSVELPSLKDIIESDASYADLYNTVRPATFYGRIEALPDVL</sequence>
<gene>
    <name evidence="1" type="ORF">FNJ87_07265</name>
</gene>
<accession>A0ABS0A6D4</accession>
<name>A0ABS0A6D4_9FLAO</name>
<dbReference type="EMBL" id="JADKYU010000374">
    <property type="protein sequence ID" value="MBF4984132.1"/>
    <property type="molecule type" value="Genomic_DNA"/>
</dbReference>
<reference evidence="1 2" key="1">
    <citation type="submission" date="2020-11" db="EMBL/GenBank/DDBJ databases">
        <title>P. mediterranea TC4 genome.</title>
        <authorList>
            <person name="Molmeret M."/>
        </authorList>
    </citation>
    <scope>NUCLEOTIDE SEQUENCE [LARGE SCALE GENOMIC DNA]</scope>
    <source>
        <strain evidence="1 2">TC4</strain>
    </source>
</reference>
<proteinExistence type="predicted"/>
<organism evidence="1 2">
    <name type="scientific">Nonlabens mediterrranea</name>
    <dbReference type="NCBI Taxonomy" id="1419947"/>
    <lineage>
        <taxon>Bacteria</taxon>
        <taxon>Pseudomonadati</taxon>
        <taxon>Bacteroidota</taxon>
        <taxon>Flavobacteriia</taxon>
        <taxon>Flavobacteriales</taxon>
        <taxon>Flavobacteriaceae</taxon>
        <taxon>Nonlabens</taxon>
    </lineage>
</organism>